<protein>
    <submittedName>
        <fullName evidence="1">Uncharacterized protein</fullName>
    </submittedName>
</protein>
<dbReference type="InterPro" id="IPR032710">
    <property type="entry name" value="NTF2-like_dom_sf"/>
</dbReference>
<dbReference type="RefSeq" id="WP_229658360.1">
    <property type="nucleotide sequence ID" value="NZ_BMKL01000001.1"/>
</dbReference>
<accession>A0ABQ1RZT7</accession>
<sequence>MLRRWPDCGTARAFFSHLNWGYCRAQRGALEPPNPKQEIGSQVLEDFRQRLEAAYDAWSASRGTTPAHFFDLMDEAIEFHSVLEREFPADPLSGPFSGKAAVIRYWTALAESWEML</sequence>
<evidence type="ECO:0000313" key="2">
    <source>
        <dbReference type="Proteomes" id="UP000619041"/>
    </source>
</evidence>
<name>A0ABQ1RZT7_9SPHN</name>
<comment type="caution">
    <text evidence="1">The sequence shown here is derived from an EMBL/GenBank/DDBJ whole genome shotgun (WGS) entry which is preliminary data.</text>
</comment>
<reference evidence="2" key="1">
    <citation type="journal article" date="2019" name="Int. J. Syst. Evol. Microbiol.">
        <title>The Global Catalogue of Microorganisms (GCM) 10K type strain sequencing project: providing services to taxonomists for standard genome sequencing and annotation.</title>
        <authorList>
            <consortium name="The Broad Institute Genomics Platform"/>
            <consortium name="The Broad Institute Genome Sequencing Center for Infectious Disease"/>
            <person name="Wu L."/>
            <person name="Ma J."/>
        </authorList>
    </citation>
    <scope>NUCLEOTIDE SEQUENCE [LARGE SCALE GENOMIC DNA]</scope>
    <source>
        <strain evidence="2">CGMCC 1.15959</strain>
    </source>
</reference>
<dbReference type="SUPFAM" id="SSF54427">
    <property type="entry name" value="NTF2-like"/>
    <property type="match status" value="1"/>
</dbReference>
<dbReference type="Proteomes" id="UP000619041">
    <property type="component" value="Unassembled WGS sequence"/>
</dbReference>
<dbReference type="Gene3D" id="3.10.450.50">
    <property type="match status" value="1"/>
</dbReference>
<gene>
    <name evidence="1" type="ORF">GCM10011515_01690</name>
</gene>
<organism evidence="1 2">
    <name type="scientific">Tsuneonella deserti</name>
    <dbReference type="NCBI Taxonomy" id="2035528"/>
    <lineage>
        <taxon>Bacteria</taxon>
        <taxon>Pseudomonadati</taxon>
        <taxon>Pseudomonadota</taxon>
        <taxon>Alphaproteobacteria</taxon>
        <taxon>Sphingomonadales</taxon>
        <taxon>Erythrobacteraceae</taxon>
        <taxon>Tsuneonella</taxon>
    </lineage>
</organism>
<dbReference type="EMBL" id="BMKL01000001">
    <property type="protein sequence ID" value="GGD85713.1"/>
    <property type="molecule type" value="Genomic_DNA"/>
</dbReference>
<keyword evidence="2" id="KW-1185">Reference proteome</keyword>
<proteinExistence type="predicted"/>
<evidence type="ECO:0000313" key="1">
    <source>
        <dbReference type="EMBL" id="GGD85713.1"/>
    </source>
</evidence>